<comment type="caution">
    <text evidence="1">The sequence shown here is derived from an EMBL/GenBank/DDBJ whole genome shotgun (WGS) entry which is preliminary data.</text>
</comment>
<accession>A0A814LN92</accession>
<protein>
    <submittedName>
        <fullName evidence="1">Uncharacterized protein</fullName>
    </submittedName>
</protein>
<dbReference type="InterPro" id="IPR012337">
    <property type="entry name" value="RNaseH-like_sf"/>
</dbReference>
<dbReference type="EMBL" id="CAJNOQ010004618">
    <property type="protein sequence ID" value="CAF1067004.1"/>
    <property type="molecule type" value="Genomic_DNA"/>
</dbReference>
<name>A0A814LN92_9BILA</name>
<reference evidence="1" key="1">
    <citation type="submission" date="2021-02" db="EMBL/GenBank/DDBJ databases">
        <authorList>
            <person name="Nowell W R."/>
        </authorList>
    </citation>
    <scope>NUCLEOTIDE SEQUENCE</scope>
</reference>
<dbReference type="Proteomes" id="UP000663829">
    <property type="component" value="Unassembled WGS sequence"/>
</dbReference>
<organism evidence="1 3">
    <name type="scientific">Didymodactylos carnosus</name>
    <dbReference type="NCBI Taxonomy" id="1234261"/>
    <lineage>
        <taxon>Eukaryota</taxon>
        <taxon>Metazoa</taxon>
        <taxon>Spiralia</taxon>
        <taxon>Gnathifera</taxon>
        <taxon>Rotifera</taxon>
        <taxon>Eurotatoria</taxon>
        <taxon>Bdelloidea</taxon>
        <taxon>Philodinida</taxon>
        <taxon>Philodinidae</taxon>
        <taxon>Didymodactylos</taxon>
    </lineage>
</organism>
<keyword evidence="3" id="KW-1185">Reference proteome</keyword>
<evidence type="ECO:0000313" key="3">
    <source>
        <dbReference type="Proteomes" id="UP000663829"/>
    </source>
</evidence>
<evidence type="ECO:0000313" key="2">
    <source>
        <dbReference type="EMBL" id="CAF3834571.1"/>
    </source>
</evidence>
<dbReference type="SUPFAM" id="SSF53098">
    <property type="entry name" value="Ribonuclease H-like"/>
    <property type="match status" value="1"/>
</dbReference>
<dbReference type="AlphaFoldDB" id="A0A814LN92"/>
<sequence length="218" mass="25846">MDTICFDCVHNTVTSLAFVTLTVRHYQQEKYFYIDICPLIFLSLSRKDIIKEQTLYVYYCDGSYCHRSKIGICGYAGQTFRPCTKKYKYFSNSTACEVQAVTLLLNNSKVEQLITAPLPKRHDKYIYPAFFRELKQCKCQINVKHVRGHMRRNEQCTSIEYEFACVDKLTRKTLRKHVRWYKWHQNTEKARLQLRYAQIAMWTDCISTVRHSGRFGSI</sequence>
<gene>
    <name evidence="1" type="ORF">GPM918_LOCUS17075</name>
    <name evidence="2" type="ORF">SRO942_LOCUS17074</name>
</gene>
<dbReference type="EMBL" id="CAJOBC010004618">
    <property type="protein sequence ID" value="CAF3834571.1"/>
    <property type="molecule type" value="Genomic_DNA"/>
</dbReference>
<proteinExistence type="predicted"/>
<evidence type="ECO:0000313" key="1">
    <source>
        <dbReference type="EMBL" id="CAF1067004.1"/>
    </source>
</evidence>
<dbReference type="Proteomes" id="UP000681722">
    <property type="component" value="Unassembled WGS sequence"/>
</dbReference>